<organism evidence="2 3">
    <name type="scientific">Meloidogyne javanica</name>
    <name type="common">Root-knot nematode worm</name>
    <dbReference type="NCBI Taxonomy" id="6303"/>
    <lineage>
        <taxon>Eukaryota</taxon>
        <taxon>Metazoa</taxon>
        <taxon>Ecdysozoa</taxon>
        <taxon>Nematoda</taxon>
        <taxon>Chromadorea</taxon>
        <taxon>Rhabditida</taxon>
        <taxon>Tylenchina</taxon>
        <taxon>Tylenchomorpha</taxon>
        <taxon>Tylenchoidea</taxon>
        <taxon>Meloidogynidae</taxon>
        <taxon>Meloidogyninae</taxon>
        <taxon>Meloidogyne</taxon>
        <taxon>Meloidogyne incognita group</taxon>
    </lineage>
</organism>
<dbReference type="Proteomes" id="UP000887561">
    <property type="component" value="Unplaced"/>
</dbReference>
<name>A0A915M4A4_MELJA</name>
<keyword evidence="1" id="KW-0472">Membrane</keyword>
<keyword evidence="2" id="KW-1185">Reference proteome</keyword>
<dbReference type="WBParaSite" id="scaffold29621_cov294.g20759">
    <property type="protein sequence ID" value="scaffold29621_cov294.g20759"/>
    <property type="gene ID" value="scaffold29621_cov294.g20759"/>
</dbReference>
<evidence type="ECO:0000313" key="2">
    <source>
        <dbReference type="Proteomes" id="UP000887561"/>
    </source>
</evidence>
<reference evidence="3" key="1">
    <citation type="submission" date="2022-11" db="UniProtKB">
        <authorList>
            <consortium name="WormBaseParasite"/>
        </authorList>
    </citation>
    <scope>IDENTIFICATION</scope>
</reference>
<feature type="transmembrane region" description="Helical" evidence="1">
    <location>
        <begin position="78"/>
        <end position="99"/>
    </location>
</feature>
<keyword evidence="1" id="KW-0812">Transmembrane</keyword>
<dbReference type="AlphaFoldDB" id="A0A915M4A4"/>
<accession>A0A915M4A4</accession>
<proteinExistence type="predicted"/>
<protein>
    <submittedName>
        <fullName evidence="3">Uncharacterized protein</fullName>
    </submittedName>
</protein>
<keyword evidence="1" id="KW-1133">Transmembrane helix</keyword>
<sequence>MKELCAEKETYNCTFETNDVYPLCALDFTPYDDDLKDDPECYPVYGKIWMNEGGIDYFPRKNPKYWKWGNEDFLDGDVIVGFLGINFVVVGAAIVAVIGELF</sequence>
<evidence type="ECO:0000313" key="3">
    <source>
        <dbReference type="WBParaSite" id="scaffold29621_cov294.g20759"/>
    </source>
</evidence>
<evidence type="ECO:0000256" key="1">
    <source>
        <dbReference type="SAM" id="Phobius"/>
    </source>
</evidence>